<organism evidence="1">
    <name type="scientific">Cyanothece sp. (strain PCC 7425 / ATCC 29141)</name>
    <dbReference type="NCBI Taxonomy" id="395961"/>
    <lineage>
        <taxon>Bacteria</taxon>
        <taxon>Bacillati</taxon>
        <taxon>Cyanobacteriota</taxon>
        <taxon>Cyanophyceae</taxon>
        <taxon>Gomontiellales</taxon>
        <taxon>Cyanothecaceae</taxon>
        <taxon>Cyanothece</taxon>
    </lineage>
</organism>
<accession>B8HUE3</accession>
<dbReference type="HOGENOM" id="CLU_3182742_0_0_3"/>
<gene>
    <name evidence="1" type="ordered locus">Cyan7425_2127</name>
</gene>
<dbReference type="AlphaFoldDB" id="B8HUE3"/>
<protein>
    <submittedName>
        <fullName evidence="1">Uncharacterized protein</fullName>
    </submittedName>
</protein>
<name>B8HUE3_CYAP4</name>
<sequence length="46" mass="5671">MRSSDRNAIIRELRHQLYYTNPGPEQEEIRRQLDFWIYYQPNSSAQ</sequence>
<dbReference type="EMBL" id="CP001344">
    <property type="protein sequence ID" value="ACL44488.1"/>
    <property type="molecule type" value="Genomic_DNA"/>
</dbReference>
<proteinExistence type="predicted"/>
<evidence type="ECO:0000313" key="1">
    <source>
        <dbReference type="EMBL" id="ACL44488.1"/>
    </source>
</evidence>
<dbReference type="KEGG" id="cyn:Cyan7425_2127"/>
<reference evidence="1" key="1">
    <citation type="submission" date="2009-01" db="EMBL/GenBank/DDBJ databases">
        <title>Complete sequence of chromosome Cyanothece sp. PCC 7425.</title>
        <authorList>
            <consortium name="US DOE Joint Genome Institute"/>
            <person name="Lucas S."/>
            <person name="Copeland A."/>
            <person name="Lapidus A."/>
            <person name="Glavina del Rio T."/>
            <person name="Dalin E."/>
            <person name="Tice H."/>
            <person name="Bruce D."/>
            <person name="Goodwin L."/>
            <person name="Pitluck S."/>
            <person name="Sims D."/>
            <person name="Meineke L."/>
            <person name="Brettin T."/>
            <person name="Detter J.C."/>
            <person name="Han C."/>
            <person name="Larimer F."/>
            <person name="Land M."/>
            <person name="Hauser L."/>
            <person name="Kyrpides N."/>
            <person name="Ovchinnikova G."/>
            <person name="Liberton M."/>
            <person name="Stoeckel J."/>
            <person name="Banerjee A."/>
            <person name="Singh A."/>
            <person name="Page L."/>
            <person name="Sato H."/>
            <person name="Zhao L."/>
            <person name="Sherman L."/>
            <person name="Pakrasi H."/>
            <person name="Richardson P."/>
        </authorList>
    </citation>
    <scope>NUCLEOTIDE SEQUENCE</scope>
    <source>
        <strain evidence="1">PCC 7425</strain>
    </source>
</reference>